<dbReference type="SUPFAM" id="SSF56935">
    <property type="entry name" value="Porins"/>
    <property type="match status" value="1"/>
</dbReference>
<evidence type="ECO:0000313" key="15">
    <source>
        <dbReference type="Proteomes" id="UP000630528"/>
    </source>
</evidence>
<accession>A0A934WQ08</accession>
<gene>
    <name evidence="14" type="ORF">JJB11_21670</name>
</gene>
<dbReference type="GO" id="GO:0009279">
    <property type="term" value="C:cell outer membrane"/>
    <property type="evidence" value="ECO:0007669"/>
    <property type="project" value="UniProtKB-SubCell"/>
</dbReference>
<dbReference type="Pfam" id="PF13609">
    <property type="entry name" value="Porin_4"/>
    <property type="match status" value="1"/>
</dbReference>
<sequence>METNVKLTAVSMACALLLGTGMAARPAHAQTTEDMRRQIDAMQQQIEALKAQMDQMSKQQASAAPAPAAPAAAGGGEFLQRKAGKGMTFLTRGGEITAYGNLDLSLDSATKGINGKVASDGSTPAGNGGWMWDISSNISYVGLRGFQSLGDYPAHFVWQLETQIDVSATSGTGASNSNTSSAVKGGLTSRNSFIGLASAPWGAVKIGKTDAPYKTSTNIMNPFSGMWGDYSVIMGNTGGDNRVEFGTRFDHALWYESPSWGGFSFNALVSPGQNRAYDNSNLAAGEGDCAGGNVPGSGGGPVACNDGAFGTAYSLSAGYHFGPLYLTAAYEHHSKVNRTGDLAAFDPNDVADERAAKVGAQYHFGSTTISGIYENMKRNVPDYLAFQNERSRSGTWLAVSQALNAKDSLHFGWAHANKTPGDPGTHNTDGGANPDNSANMFTLAWKHKVDENFSWYVDYATTINHPDAHYDLGAGGRSVTTDCHDASNPDSSGFDPNGGAPKCWAGGHLQGVSVGMKYQF</sequence>
<evidence type="ECO:0000256" key="1">
    <source>
        <dbReference type="ARBA" id="ARBA00004571"/>
    </source>
</evidence>
<keyword evidence="6 12" id="KW-0732">Signal</keyword>
<dbReference type="InterPro" id="IPR050298">
    <property type="entry name" value="Gram-neg_bact_OMP"/>
</dbReference>
<evidence type="ECO:0000256" key="6">
    <source>
        <dbReference type="ARBA" id="ARBA00022729"/>
    </source>
</evidence>
<evidence type="ECO:0000256" key="4">
    <source>
        <dbReference type="ARBA" id="ARBA00022452"/>
    </source>
</evidence>
<dbReference type="GO" id="GO:0006811">
    <property type="term" value="P:monoatomic ion transport"/>
    <property type="evidence" value="ECO:0007669"/>
    <property type="project" value="UniProtKB-KW"/>
</dbReference>
<evidence type="ECO:0000313" key="14">
    <source>
        <dbReference type="EMBL" id="MBK6008717.1"/>
    </source>
</evidence>
<keyword evidence="8" id="KW-0626">Porin</keyword>
<evidence type="ECO:0000256" key="12">
    <source>
        <dbReference type="SAM" id="SignalP"/>
    </source>
</evidence>
<protein>
    <submittedName>
        <fullName evidence="14">Porin</fullName>
    </submittedName>
</protein>
<dbReference type="CDD" id="cd00342">
    <property type="entry name" value="gram_neg_porins"/>
    <property type="match status" value="1"/>
</dbReference>
<evidence type="ECO:0000256" key="8">
    <source>
        <dbReference type="ARBA" id="ARBA00023114"/>
    </source>
</evidence>
<dbReference type="EMBL" id="JAEPWM010000011">
    <property type="protein sequence ID" value="MBK6008717.1"/>
    <property type="molecule type" value="Genomic_DNA"/>
</dbReference>
<evidence type="ECO:0000259" key="13">
    <source>
        <dbReference type="Pfam" id="PF13609"/>
    </source>
</evidence>
<keyword evidence="15" id="KW-1185">Reference proteome</keyword>
<feature type="region of interest" description="Disordered" evidence="11">
    <location>
        <begin position="54"/>
        <end position="74"/>
    </location>
</feature>
<comment type="caution">
    <text evidence="14">The sequence shown here is derived from an EMBL/GenBank/DDBJ whole genome shotgun (WGS) entry which is preliminary data.</text>
</comment>
<dbReference type="InterPro" id="IPR033900">
    <property type="entry name" value="Gram_neg_porin_domain"/>
</dbReference>
<dbReference type="Proteomes" id="UP000630528">
    <property type="component" value="Unassembled WGS sequence"/>
</dbReference>
<feature type="compositionally biased region" description="Low complexity" evidence="11">
    <location>
        <begin position="63"/>
        <end position="72"/>
    </location>
</feature>
<dbReference type="GO" id="GO:0046930">
    <property type="term" value="C:pore complex"/>
    <property type="evidence" value="ECO:0007669"/>
    <property type="project" value="UniProtKB-KW"/>
</dbReference>
<proteinExistence type="predicted"/>
<keyword evidence="9" id="KW-0472">Membrane</keyword>
<dbReference type="AlphaFoldDB" id="A0A934WQ08"/>
<evidence type="ECO:0000256" key="9">
    <source>
        <dbReference type="ARBA" id="ARBA00023136"/>
    </source>
</evidence>
<evidence type="ECO:0000256" key="7">
    <source>
        <dbReference type="ARBA" id="ARBA00023065"/>
    </source>
</evidence>
<evidence type="ECO:0000256" key="10">
    <source>
        <dbReference type="ARBA" id="ARBA00023237"/>
    </source>
</evidence>
<keyword evidence="7" id="KW-0406">Ion transport</keyword>
<evidence type="ECO:0000256" key="11">
    <source>
        <dbReference type="SAM" id="MobiDB-lite"/>
    </source>
</evidence>
<comment type="subunit">
    <text evidence="2">Homotrimer.</text>
</comment>
<feature type="signal peptide" evidence="12">
    <location>
        <begin position="1"/>
        <end position="29"/>
    </location>
</feature>
<organism evidence="14 15">
    <name type="scientific">Ramlibacter ginsenosidimutans</name>
    <dbReference type="NCBI Taxonomy" id="502333"/>
    <lineage>
        <taxon>Bacteria</taxon>
        <taxon>Pseudomonadati</taxon>
        <taxon>Pseudomonadota</taxon>
        <taxon>Betaproteobacteria</taxon>
        <taxon>Burkholderiales</taxon>
        <taxon>Comamonadaceae</taxon>
        <taxon>Ramlibacter</taxon>
    </lineage>
</organism>
<keyword evidence="3" id="KW-0813">Transport</keyword>
<dbReference type="Gene3D" id="2.40.160.10">
    <property type="entry name" value="Porin"/>
    <property type="match status" value="1"/>
</dbReference>
<dbReference type="InterPro" id="IPR023614">
    <property type="entry name" value="Porin_dom_sf"/>
</dbReference>
<dbReference type="GO" id="GO:0015288">
    <property type="term" value="F:porin activity"/>
    <property type="evidence" value="ECO:0007669"/>
    <property type="project" value="UniProtKB-KW"/>
</dbReference>
<keyword evidence="5" id="KW-0812">Transmembrane</keyword>
<name>A0A934WQ08_9BURK</name>
<evidence type="ECO:0000256" key="2">
    <source>
        <dbReference type="ARBA" id="ARBA00011233"/>
    </source>
</evidence>
<keyword evidence="10" id="KW-0998">Cell outer membrane</keyword>
<keyword evidence="4" id="KW-1134">Transmembrane beta strand</keyword>
<comment type="subcellular location">
    <subcellularLocation>
        <location evidence="1">Cell outer membrane</location>
        <topology evidence="1">Multi-pass membrane protein</topology>
    </subcellularLocation>
</comment>
<dbReference type="PANTHER" id="PTHR34501:SF9">
    <property type="entry name" value="MAJOR OUTER MEMBRANE PROTEIN P.IA"/>
    <property type="match status" value="1"/>
</dbReference>
<feature type="domain" description="Porin" evidence="13">
    <location>
        <begin position="63"/>
        <end position="462"/>
    </location>
</feature>
<feature type="chain" id="PRO_5036966829" evidence="12">
    <location>
        <begin position="30"/>
        <end position="520"/>
    </location>
</feature>
<evidence type="ECO:0000256" key="3">
    <source>
        <dbReference type="ARBA" id="ARBA00022448"/>
    </source>
</evidence>
<dbReference type="PANTHER" id="PTHR34501">
    <property type="entry name" value="PROTEIN YDDL-RELATED"/>
    <property type="match status" value="1"/>
</dbReference>
<reference evidence="14" key="1">
    <citation type="journal article" date="2012" name="J. Microbiol. Biotechnol.">
        <title>Ramlibacter ginsenosidimutans sp. nov., with ginsenoside-converting activity.</title>
        <authorList>
            <person name="Wang L."/>
            <person name="An D.S."/>
            <person name="Kim S.G."/>
            <person name="Jin F.X."/>
            <person name="Kim S.C."/>
            <person name="Lee S.T."/>
            <person name="Im W.T."/>
        </authorList>
    </citation>
    <scope>NUCLEOTIDE SEQUENCE</scope>
    <source>
        <strain evidence="14">KACC 17527</strain>
    </source>
</reference>
<reference evidence="14" key="2">
    <citation type="submission" date="2021-01" db="EMBL/GenBank/DDBJ databases">
        <authorList>
            <person name="Kang M."/>
        </authorList>
    </citation>
    <scope>NUCLEOTIDE SEQUENCE</scope>
    <source>
        <strain evidence="14">KACC 17527</strain>
    </source>
</reference>
<evidence type="ECO:0000256" key="5">
    <source>
        <dbReference type="ARBA" id="ARBA00022692"/>
    </source>
</evidence>